<dbReference type="CDD" id="cd05214">
    <property type="entry name" value="GAPDH_I_N"/>
    <property type="match status" value="1"/>
</dbReference>
<dbReference type="PIRSF" id="PIRSF000149">
    <property type="entry name" value="GAP_DH"/>
    <property type="match status" value="1"/>
</dbReference>
<feature type="domain" description="Glyceraldehyde 3-phosphate dehydrogenase NAD(P) binding" evidence="9">
    <location>
        <begin position="2"/>
        <end position="149"/>
    </location>
</feature>
<feature type="binding site" evidence="6">
    <location>
        <position position="117"/>
    </location>
    <ligand>
        <name>NAD(+)</name>
        <dbReference type="ChEBI" id="CHEBI:57540"/>
    </ligand>
</feature>
<dbReference type="EMBL" id="WBVO01000001">
    <property type="protein sequence ID" value="KAB2814893.1"/>
    <property type="molecule type" value="Genomic_DNA"/>
</dbReference>
<comment type="similarity">
    <text evidence="1 8">Belongs to the glyceraldehyde-3-phosphate dehydrogenase family.</text>
</comment>
<dbReference type="InterPro" id="IPR020828">
    <property type="entry name" value="GlycerAld_3-P_DH_NAD(P)-bd"/>
</dbReference>
<dbReference type="Proteomes" id="UP000468650">
    <property type="component" value="Unassembled WGS sequence"/>
</dbReference>
<dbReference type="InterPro" id="IPR020829">
    <property type="entry name" value="GlycerAld_3-P_DH_cat"/>
</dbReference>
<dbReference type="Pfam" id="PF00044">
    <property type="entry name" value="Gp_dh_N"/>
    <property type="match status" value="1"/>
</dbReference>
<evidence type="ECO:0000256" key="7">
    <source>
        <dbReference type="PIRSR" id="PIRSR000149-4"/>
    </source>
</evidence>
<evidence type="ECO:0000256" key="1">
    <source>
        <dbReference type="ARBA" id="ARBA00007406"/>
    </source>
</evidence>
<dbReference type="SUPFAM" id="SSF51735">
    <property type="entry name" value="NAD(P)-binding Rossmann-fold domains"/>
    <property type="match status" value="1"/>
</dbReference>
<evidence type="ECO:0000259" key="9">
    <source>
        <dbReference type="SMART" id="SM00846"/>
    </source>
</evidence>
<feature type="binding site" evidence="5">
    <location>
        <position position="230"/>
    </location>
    <ligand>
        <name>D-glyceraldehyde 3-phosphate</name>
        <dbReference type="ChEBI" id="CHEBI:59776"/>
    </ligand>
</feature>
<feature type="active site" description="Nucleophile" evidence="4">
    <location>
        <position position="149"/>
    </location>
</feature>
<evidence type="ECO:0000256" key="2">
    <source>
        <dbReference type="ARBA" id="ARBA00011881"/>
    </source>
</evidence>
<keyword evidence="6" id="KW-0547">Nucleotide-binding</keyword>
<feature type="binding site" evidence="5">
    <location>
        <begin position="207"/>
        <end position="208"/>
    </location>
    <ligand>
        <name>D-glyceraldehyde 3-phosphate</name>
        <dbReference type="ChEBI" id="CHEBI:59776"/>
    </ligand>
</feature>
<accession>A0A6N6RMU3</accession>
<dbReference type="GO" id="GO:0006006">
    <property type="term" value="P:glucose metabolic process"/>
    <property type="evidence" value="ECO:0007669"/>
    <property type="project" value="InterPro"/>
</dbReference>
<evidence type="ECO:0000256" key="8">
    <source>
        <dbReference type="RuleBase" id="RU000397"/>
    </source>
</evidence>
<evidence type="ECO:0000256" key="4">
    <source>
        <dbReference type="PIRSR" id="PIRSR000149-1"/>
    </source>
</evidence>
<evidence type="ECO:0000256" key="3">
    <source>
        <dbReference type="ARBA" id="ARBA00023002"/>
    </source>
</evidence>
<keyword evidence="6" id="KW-0520">NAD</keyword>
<comment type="caution">
    <text evidence="10">The sequence shown here is derived from an EMBL/GenBank/DDBJ whole genome shotgun (WGS) entry which is preliminary data.</text>
</comment>
<dbReference type="GO" id="GO:0051287">
    <property type="term" value="F:NAD binding"/>
    <property type="evidence" value="ECO:0007669"/>
    <property type="project" value="InterPro"/>
</dbReference>
<dbReference type="GO" id="GO:0016620">
    <property type="term" value="F:oxidoreductase activity, acting on the aldehyde or oxo group of donors, NAD or NADP as acceptor"/>
    <property type="evidence" value="ECO:0007669"/>
    <property type="project" value="InterPro"/>
</dbReference>
<evidence type="ECO:0000256" key="6">
    <source>
        <dbReference type="PIRSR" id="PIRSR000149-3"/>
    </source>
</evidence>
<dbReference type="PANTHER" id="PTHR43148">
    <property type="entry name" value="GLYCERALDEHYDE-3-PHOSPHATE DEHYDROGENASE 2"/>
    <property type="match status" value="1"/>
</dbReference>
<feature type="binding site" evidence="5">
    <location>
        <position position="179"/>
    </location>
    <ligand>
        <name>D-glyceraldehyde 3-phosphate</name>
        <dbReference type="ChEBI" id="CHEBI:59776"/>
    </ligand>
</feature>
<evidence type="ECO:0000256" key="5">
    <source>
        <dbReference type="PIRSR" id="PIRSR000149-2"/>
    </source>
</evidence>
<dbReference type="CDD" id="cd18126">
    <property type="entry name" value="GAPDH_I_C"/>
    <property type="match status" value="1"/>
</dbReference>
<dbReference type="FunFam" id="3.30.360.10:FF:000002">
    <property type="entry name" value="Glyceraldehyde-3-phosphate dehydrogenase"/>
    <property type="match status" value="1"/>
</dbReference>
<keyword evidence="3" id="KW-0560">Oxidoreductase</keyword>
<comment type="subunit">
    <text evidence="2">Homotetramer.</text>
</comment>
<evidence type="ECO:0000313" key="11">
    <source>
        <dbReference type="Proteomes" id="UP000468650"/>
    </source>
</evidence>
<dbReference type="Pfam" id="PF02800">
    <property type="entry name" value="Gp_dh_C"/>
    <property type="match status" value="1"/>
</dbReference>
<proteinExistence type="inferred from homology"/>
<dbReference type="Gene3D" id="3.40.50.720">
    <property type="entry name" value="NAD(P)-binding Rossmann-like Domain"/>
    <property type="match status" value="1"/>
</dbReference>
<feature type="site" description="Activates thiol group during catalysis" evidence="7">
    <location>
        <position position="176"/>
    </location>
</feature>
<dbReference type="SMART" id="SM00846">
    <property type="entry name" value="Gp_dh_N"/>
    <property type="match status" value="1"/>
</dbReference>
<dbReference type="OrthoDB" id="9803304at2"/>
<dbReference type="InterPro" id="IPR036291">
    <property type="entry name" value="NAD(P)-bd_dom_sf"/>
</dbReference>
<organism evidence="10 11">
    <name type="scientific">Phaeocystidibacter luteus</name>
    <dbReference type="NCBI Taxonomy" id="911197"/>
    <lineage>
        <taxon>Bacteria</taxon>
        <taxon>Pseudomonadati</taxon>
        <taxon>Bacteroidota</taxon>
        <taxon>Flavobacteriia</taxon>
        <taxon>Flavobacteriales</taxon>
        <taxon>Phaeocystidibacteraceae</taxon>
        <taxon>Phaeocystidibacter</taxon>
    </lineage>
</organism>
<protein>
    <submittedName>
        <fullName evidence="10">Type I glyceraldehyde-3-phosphate dehydrogenase</fullName>
    </submittedName>
</protein>
<dbReference type="InterPro" id="IPR020831">
    <property type="entry name" value="GlycerAld/Erythrose_P_DH"/>
</dbReference>
<dbReference type="FunFam" id="3.40.50.720:FF:000001">
    <property type="entry name" value="Glyceraldehyde-3-phosphate dehydrogenase"/>
    <property type="match status" value="1"/>
</dbReference>
<reference evidence="10 11" key="1">
    <citation type="submission" date="2019-09" db="EMBL/GenBank/DDBJ databases">
        <title>Genomes of family Cryomorphaceae.</title>
        <authorList>
            <person name="Bowman J.P."/>
        </authorList>
    </citation>
    <scope>NUCLEOTIDE SEQUENCE [LARGE SCALE GENOMIC DNA]</scope>
    <source>
        <strain evidence="10 11">LMG 25704</strain>
    </source>
</reference>
<evidence type="ECO:0000313" key="10">
    <source>
        <dbReference type="EMBL" id="KAB2814893.1"/>
    </source>
</evidence>
<dbReference type="GO" id="GO:0050661">
    <property type="term" value="F:NADP binding"/>
    <property type="evidence" value="ECO:0007669"/>
    <property type="project" value="InterPro"/>
</dbReference>
<dbReference type="RefSeq" id="WP_151666470.1">
    <property type="nucleotide sequence ID" value="NZ_WBVO01000001.1"/>
</dbReference>
<feature type="binding site" evidence="6">
    <location>
        <position position="311"/>
    </location>
    <ligand>
        <name>NAD(+)</name>
        <dbReference type="ChEBI" id="CHEBI:57540"/>
    </ligand>
</feature>
<dbReference type="PRINTS" id="PR00078">
    <property type="entry name" value="G3PDHDRGNASE"/>
</dbReference>
<feature type="binding site" evidence="5">
    <location>
        <begin position="148"/>
        <end position="150"/>
    </location>
    <ligand>
        <name>D-glyceraldehyde 3-phosphate</name>
        <dbReference type="ChEBI" id="CHEBI:59776"/>
    </ligand>
</feature>
<dbReference type="SUPFAM" id="SSF55347">
    <property type="entry name" value="Glyceraldehyde-3-phosphate dehydrogenase-like, C-terminal domain"/>
    <property type="match status" value="1"/>
</dbReference>
<feature type="binding site" evidence="6">
    <location>
        <begin position="11"/>
        <end position="12"/>
    </location>
    <ligand>
        <name>NAD(+)</name>
        <dbReference type="ChEBI" id="CHEBI:57540"/>
    </ligand>
</feature>
<dbReference type="AlphaFoldDB" id="A0A6N6RMU3"/>
<dbReference type="NCBIfam" id="TIGR01534">
    <property type="entry name" value="GAPDH-I"/>
    <property type="match status" value="1"/>
</dbReference>
<feature type="binding site" evidence="6">
    <location>
        <position position="33"/>
    </location>
    <ligand>
        <name>NAD(+)</name>
        <dbReference type="ChEBI" id="CHEBI:57540"/>
    </ligand>
</feature>
<gene>
    <name evidence="10" type="primary">gap</name>
    <name evidence="10" type="ORF">F8C67_03845</name>
</gene>
<dbReference type="Gene3D" id="3.30.360.10">
    <property type="entry name" value="Dihydrodipicolinate Reductase, domain 2"/>
    <property type="match status" value="1"/>
</dbReference>
<name>A0A6N6RMU3_9FLAO</name>
<dbReference type="InterPro" id="IPR006424">
    <property type="entry name" value="Glyceraldehyde-3-P_DH_1"/>
</dbReference>
<sequence>MIRVGINGFGRIGRMFTRVALNRPDIQIVQVNDLASPEVLAHLLKYDSVHGHFPAEVQHAEGIVHINGNPVRFTQFTSPAEIEWIGVDVVLESTGKFKTYSDLENHLNQEVKRVVLSAPSPDDKIPMVVLGVNESVLDSNPSIISNASCTTNCAAPMMDVMRKYFGVKHAYITTVHSFTSDQRLHDAPHTDLRRARAATLSMVPTTTGAAKALSSIFPDLEGKMGGCGIRVPVPDGSLTDITLTVEKDTSIEEVNAAFEREANGALAGVLGYTKDPLVSADIIGLKESCLFDEQLTSVLGKQVKIVGWYDNEVGYSNRLADLIERIS</sequence>
<keyword evidence="11" id="KW-1185">Reference proteome</keyword>